<dbReference type="InterPro" id="IPR043519">
    <property type="entry name" value="NT_sf"/>
</dbReference>
<evidence type="ECO:0000313" key="3">
    <source>
        <dbReference type="Proteomes" id="UP000705867"/>
    </source>
</evidence>
<dbReference type="SUPFAM" id="SSF81301">
    <property type="entry name" value="Nucleotidyltransferase"/>
    <property type="match status" value="1"/>
</dbReference>
<dbReference type="AlphaFoldDB" id="A0A953LZD5"/>
<accession>A0A953LZD5</accession>
<dbReference type="NCBIfam" id="NF047752">
    <property type="entry name" value="MntA_antitoxin"/>
    <property type="match status" value="1"/>
</dbReference>
<dbReference type="PANTHER" id="PTHR43852:SF2">
    <property type="entry name" value="PROTEIN ADENYLYLTRANSFERASE MNTA"/>
    <property type="match status" value="1"/>
</dbReference>
<evidence type="ECO:0000313" key="2">
    <source>
        <dbReference type="EMBL" id="MBZ0155434.1"/>
    </source>
</evidence>
<reference evidence="2" key="2">
    <citation type="submission" date="2021-08" db="EMBL/GenBank/DDBJ databases">
        <authorList>
            <person name="Dalcin Martins P."/>
        </authorList>
    </citation>
    <scope>NUCLEOTIDE SEQUENCE</scope>
    <source>
        <strain evidence="2">MAG_39</strain>
    </source>
</reference>
<dbReference type="InterPro" id="IPR041633">
    <property type="entry name" value="Polbeta"/>
</dbReference>
<comment type="caution">
    <text evidence="2">The sequence shown here is derived from an EMBL/GenBank/DDBJ whole genome shotgun (WGS) entry which is preliminary data.</text>
</comment>
<dbReference type="Gene3D" id="3.30.460.10">
    <property type="entry name" value="Beta Polymerase, domain 2"/>
    <property type="match status" value="1"/>
</dbReference>
<dbReference type="InterPro" id="IPR052930">
    <property type="entry name" value="TA_antitoxin_MntA"/>
</dbReference>
<reference evidence="2" key="1">
    <citation type="journal article" date="2021" name="bioRxiv">
        <title>Unraveling nitrogen, sulfur and carbon metabolic pathways and microbial community transcriptional responses to substrate deprivation and toxicity stresses in a bioreactor mimicking anoxic brackish coastal sediment conditions.</title>
        <authorList>
            <person name="Martins P.D."/>
            <person name="Echeveste M.J."/>
            <person name="Arshad A."/>
            <person name="Kurth J."/>
            <person name="Ouboter H."/>
            <person name="Jetten M.S.M."/>
            <person name="Welte C.U."/>
        </authorList>
    </citation>
    <scope>NUCLEOTIDE SEQUENCE</scope>
    <source>
        <strain evidence="2">MAG_39</strain>
    </source>
</reference>
<gene>
    <name evidence="2" type="ORF">K8I29_04360</name>
</gene>
<dbReference type="Pfam" id="PF18765">
    <property type="entry name" value="Polbeta"/>
    <property type="match status" value="1"/>
</dbReference>
<dbReference type="PANTHER" id="PTHR43852">
    <property type="entry name" value="NUCLEOTIDYLTRANSFERASE"/>
    <property type="match status" value="1"/>
</dbReference>
<evidence type="ECO:0000259" key="1">
    <source>
        <dbReference type="Pfam" id="PF18765"/>
    </source>
</evidence>
<protein>
    <submittedName>
        <fullName evidence="2">Nucleotidyltransferase domain-containing protein</fullName>
    </submittedName>
</protein>
<dbReference type="Proteomes" id="UP000705867">
    <property type="component" value="Unassembled WGS sequence"/>
</dbReference>
<proteinExistence type="predicted"/>
<dbReference type="CDD" id="cd05403">
    <property type="entry name" value="NT_KNTase_like"/>
    <property type="match status" value="1"/>
</dbReference>
<name>A0A953LZD5_9BACT</name>
<sequence length="135" mass="15484">MSSEAIVKTILSFYPDVEAIYLFGTYLTPDEHKESDVDIAVLFSPGKARTVKNLAMSECRFALEDALKRAVDLINLRMVNTVFQNEIIQEGRIIYRQNDYAVDTFEMLVLSSYQKLNEERAAILEDILETGRILR</sequence>
<dbReference type="EMBL" id="JAIOIV010000033">
    <property type="protein sequence ID" value="MBZ0155434.1"/>
    <property type="molecule type" value="Genomic_DNA"/>
</dbReference>
<feature type="domain" description="Polymerase beta nucleotidyltransferase" evidence="1">
    <location>
        <begin position="7"/>
        <end position="99"/>
    </location>
</feature>
<organism evidence="2 3">
    <name type="scientific">Candidatus Nitrobium versatile</name>
    <dbReference type="NCBI Taxonomy" id="2884831"/>
    <lineage>
        <taxon>Bacteria</taxon>
        <taxon>Pseudomonadati</taxon>
        <taxon>Nitrospirota</taxon>
        <taxon>Nitrospiria</taxon>
        <taxon>Nitrospirales</taxon>
        <taxon>Nitrospiraceae</taxon>
        <taxon>Candidatus Nitrobium</taxon>
    </lineage>
</organism>